<organism evidence="2 3">
    <name type="scientific">Aegilops tauschii subsp. strangulata</name>
    <name type="common">Goatgrass</name>
    <dbReference type="NCBI Taxonomy" id="200361"/>
    <lineage>
        <taxon>Eukaryota</taxon>
        <taxon>Viridiplantae</taxon>
        <taxon>Streptophyta</taxon>
        <taxon>Embryophyta</taxon>
        <taxon>Tracheophyta</taxon>
        <taxon>Spermatophyta</taxon>
        <taxon>Magnoliopsida</taxon>
        <taxon>Liliopsida</taxon>
        <taxon>Poales</taxon>
        <taxon>Poaceae</taxon>
        <taxon>BOP clade</taxon>
        <taxon>Pooideae</taxon>
        <taxon>Triticodae</taxon>
        <taxon>Triticeae</taxon>
        <taxon>Triticinae</taxon>
        <taxon>Aegilops</taxon>
    </lineage>
</organism>
<evidence type="ECO:0000313" key="3">
    <source>
        <dbReference type="Proteomes" id="UP000015105"/>
    </source>
</evidence>
<evidence type="ECO:0000313" key="2">
    <source>
        <dbReference type="EnsemblPlants" id="AET6Gv20892000.1"/>
    </source>
</evidence>
<dbReference type="AlphaFoldDB" id="A0A453PX80"/>
<dbReference type="EnsemblPlants" id="AET6Gv20892000.1">
    <property type="protein sequence ID" value="AET6Gv20892000.1"/>
    <property type="gene ID" value="AET6Gv20892000"/>
</dbReference>
<reference evidence="2" key="4">
    <citation type="submission" date="2019-03" db="UniProtKB">
        <authorList>
            <consortium name="EnsemblPlants"/>
        </authorList>
    </citation>
    <scope>IDENTIFICATION</scope>
</reference>
<dbReference type="Gramene" id="AET6Gv20892000.1">
    <property type="protein sequence ID" value="AET6Gv20892000.1"/>
    <property type="gene ID" value="AET6Gv20892000"/>
</dbReference>
<proteinExistence type="predicted"/>
<evidence type="ECO:0000256" key="1">
    <source>
        <dbReference type="SAM" id="MobiDB-lite"/>
    </source>
</evidence>
<accession>A0A453PX80</accession>
<feature type="region of interest" description="Disordered" evidence="1">
    <location>
        <begin position="1"/>
        <end position="105"/>
    </location>
</feature>
<keyword evidence="3" id="KW-1185">Reference proteome</keyword>
<feature type="compositionally biased region" description="Basic and acidic residues" evidence="1">
    <location>
        <begin position="59"/>
        <end position="88"/>
    </location>
</feature>
<protein>
    <submittedName>
        <fullName evidence="2">Uncharacterized protein</fullName>
    </submittedName>
</protein>
<feature type="compositionally biased region" description="Gly residues" evidence="1">
    <location>
        <begin position="15"/>
        <end position="31"/>
    </location>
</feature>
<name>A0A453PX80_AEGTS</name>
<reference evidence="3" key="2">
    <citation type="journal article" date="2017" name="Nat. Plants">
        <title>The Aegilops tauschii genome reveals multiple impacts of transposons.</title>
        <authorList>
            <person name="Zhao G."/>
            <person name="Zou C."/>
            <person name="Li K."/>
            <person name="Wang K."/>
            <person name="Li T."/>
            <person name="Gao L."/>
            <person name="Zhang X."/>
            <person name="Wang H."/>
            <person name="Yang Z."/>
            <person name="Liu X."/>
            <person name="Jiang W."/>
            <person name="Mao L."/>
            <person name="Kong X."/>
            <person name="Jiao Y."/>
            <person name="Jia J."/>
        </authorList>
    </citation>
    <scope>NUCLEOTIDE SEQUENCE [LARGE SCALE GENOMIC DNA]</scope>
    <source>
        <strain evidence="3">cv. AL8/78</strain>
    </source>
</reference>
<reference evidence="3" key="1">
    <citation type="journal article" date="2014" name="Science">
        <title>Ancient hybridizations among the ancestral genomes of bread wheat.</title>
        <authorList>
            <consortium name="International Wheat Genome Sequencing Consortium,"/>
            <person name="Marcussen T."/>
            <person name="Sandve S.R."/>
            <person name="Heier L."/>
            <person name="Spannagl M."/>
            <person name="Pfeifer M."/>
            <person name="Jakobsen K.S."/>
            <person name="Wulff B.B."/>
            <person name="Steuernagel B."/>
            <person name="Mayer K.F."/>
            <person name="Olsen O.A."/>
        </authorList>
    </citation>
    <scope>NUCLEOTIDE SEQUENCE [LARGE SCALE GENOMIC DNA]</scope>
    <source>
        <strain evidence="3">cv. AL8/78</strain>
    </source>
</reference>
<reference evidence="2" key="3">
    <citation type="journal article" date="2017" name="Nature">
        <title>Genome sequence of the progenitor of the wheat D genome Aegilops tauschii.</title>
        <authorList>
            <person name="Luo M.C."/>
            <person name="Gu Y.Q."/>
            <person name="Puiu D."/>
            <person name="Wang H."/>
            <person name="Twardziok S.O."/>
            <person name="Deal K.R."/>
            <person name="Huo N."/>
            <person name="Zhu T."/>
            <person name="Wang L."/>
            <person name="Wang Y."/>
            <person name="McGuire P.E."/>
            <person name="Liu S."/>
            <person name="Long H."/>
            <person name="Ramasamy R.K."/>
            <person name="Rodriguez J.C."/>
            <person name="Van S.L."/>
            <person name="Yuan L."/>
            <person name="Wang Z."/>
            <person name="Xia Z."/>
            <person name="Xiao L."/>
            <person name="Anderson O.D."/>
            <person name="Ouyang S."/>
            <person name="Liang Y."/>
            <person name="Zimin A.V."/>
            <person name="Pertea G."/>
            <person name="Qi P."/>
            <person name="Bennetzen J.L."/>
            <person name="Dai X."/>
            <person name="Dawson M.W."/>
            <person name="Muller H.G."/>
            <person name="Kugler K."/>
            <person name="Rivarola-Duarte L."/>
            <person name="Spannagl M."/>
            <person name="Mayer K.F.X."/>
            <person name="Lu F.H."/>
            <person name="Bevan M.W."/>
            <person name="Leroy P."/>
            <person name="Li P."/>
            <person name="You F.M."/>
            <person name="Sun Q."/>
            <person name="Liu Z."/>
            <person name="Lyons E."/>
            <person name="Wicker T."/>
            <person name="Salzberg S.L."/>
            <person name="Devos K.M."/>
            <person name="Dvorak J."/>
        </authorList>
    </citation>
    <scope>NUCLEOTIDE SEQUENCE [LARGE SCALE GENOMIC DNA]</scope>
    <source>
        <strain evidence="2">cv. AL8/78</strain>
    </source>
</reference>
<dbReference type="Proteomes" id="UP000015105">
    <property type="component" value="Chromosome 6D"/>
</dbReference>
<sequence length="255" mass="26713">GRWNGFVAEERRVRGGVGDAAGQHRPGGQGEAGSQAQEPERICGQEAPQHGKPPAPGPVEHHQRPPGEGHGRGGEHAAARGVHEERRRPAVQLGPEEGAAAAGGVRGVPGGVPGGGRAGAPPLRAPLPLGLRRALGPGRLPLPLLPRRRPPRRPPASLACVNVFPAGAAACAGPADQLIMAPRWSRVAQYSRHLRMHGIPCVAAAPRRQVAVHCCCCVRRAGRRCRLRTKRVVVRGKTCPAMSPTPGVARPVDRT</sequence>
<reference evidence="2" key="5">
    <citation type="journal article" date="2021" name="G3 (Bethesda)">
        <title>Aegilops tauschii genome assembly Aet v5.0 features greater sequence contiguity and improved annotation.</title>
        <authorList>
            <person name="Wang L."/>
            <person name="Zhu T."/>
            <person name="Rodriguez J.C."/>
            <person name="Deal K.R."/>
            <person name="Dubcovsky J."/>
            <person name="McGuire P.E."/>
            <person name="Lux T."/>
            <person name="Spannagl M."/>
            <person name="Mayer K.F.X."/>
            <person name="Baldrich P."/>
            <person name="Meyers B.C."/>
            <person name="Huo N."/>
            <person name="Gu Y.Q."/>
            <person name="Zhou H."/>
            <person name="Devos K.M."/>
            <person name="Bennetzen J.L."/>
            <person name="Unver T."/>
            <person name="Budak H."/>
            <person name="Gulick P.J."/>
            <person name="Galiba G."/>
            <person name="Kalapos B."/>
            <person name="Nelson D.R."/>
            <person name="Li P."/>
            <person name="You F.M."/>
            <person name="Luo M.C."/>
            <person name="Dvorak J."/>
        </authorList>
    </citation>
    <scope>NUCLEOTIDE SEQUENCE [LARGE SCALE GENOMIC DNA]</scope>
    <source>
        <strain evidence="2">cv. AL8/78</strain>
    </source>
</reference>